<keyword evidence="1" id="KW-1133">Transmembrane helix</keyword>
<organism evidence="3">
    <name type="scientific">Phytobacter massiliensis</name>
    <dbReference type="NCBI Taxonomy" id="1485952"/>
    <lineage>
        <taxon>Bacteria</taxon>
        <taxon>Pseudomonadati</taxon>
        <taxon>Pseudomonadota</taxon>
        <taxon>Gammaproteobacteria</taxon>
        <taxon>Enterobacterales</taxon>
        <taxon>Enterobacteriaceae</taxon>
        <taxon>Phytobacter</taxon>
    </lineage>
</organism>
<protein>
    <recommendedName>
        <fullName evidence="2">VWFA domain-containing protein</fullName>
    </recommendedName>
</protein>
<evidence type="ECO:0000256" key="1">
    <source>
        <dbReference type="SAM" id="Phobius"/>
    </source>
</evidence>
<dbReference type="EMBL" id="CACRTZ010000029">
    <property type="protein sequence ID" value="VYU44586.1"/>
    <property type="molecule type" value="Genomic_DNA"/>
</dbReference>
<keyword evidence="1" id="KW-0472">Membrane</keyword>
<feature type="transmembrane region" description="Helical" evidence="1">
    <location>
        <begin position="21"/>
        <end position="41"/>
    </location>
</feature>
<dbReference type="InterPro" id="IPR002035">
    <property type="entry name" value="VWF_A"/>
</dbReference>
<dbReference type="Gene3D" id="3.40.50.410">
    <property type="entry name" value="von Willebrand factor, type A domain"/>
    <property type="match status" value="1"/>
</dbReference>
<proteinExistence type="predicted"/>
<keyword evidence="1" id="KW-0812">Transmembrane</keyword>
<accession>A0A6N3ESI6</accession>
<dbReference type="SUPFAM" id="SSF53300">
    <property type="entry name" value="vWA-like"/>
    <property type="match status" value="1"/>
</dbReference>
<dbReference type="InterPro" id="IPR036465">
    <property type="entry name" value="vWFA_dom_sf"/>
</dbReference>
<feature type="domain" description="VWFA" evidence="2">
    <location>
        <begin position="157"/>
        <end position="416"/>
    </location>
</feature>
<reference evidence="3" key="1">
    <citation type="submission" date="2019-11" db="EMBL/GenBank/DDBJ databases">
        <authorList>
            <person name="Feng L."/>
        </authorList>
    </citation>
    <scope>NUCLEOTIDE SEQUENCE</scope>
    <source>
        <strain evidence="3">EMassiliensisLFYP7</strain>
    </source>
</reference>
<dbReference type="AlphaFoldDB" id="A0A6N3ESI6"/>
<evidence type="ECO:0000259" key="2">
    <source>
        <dbReference type="PROSITE" id="PS50234"/>
    </source>
</evidence>
<gene>
    <name evidence="3" type="ORF">EMLFYP7_02400</name>
</gene>
<dbReference type="PROSITE" id="PS50234">
    <property type="entry name" value="VWFA"/>
    <property type="match status" value="1"/>
</dbReference>
<dbReference type="RefSeq" id="WP_156566300.1">
    <property type="nucleotide sequence ID" value="NZ_CACRTZ010000029.1"/>
</dbReference>
<evidence type="ECO:0000313" key="3">
    <source>
        <dbReference type="EMBL" id="VYU44586.1"/>
    </source>
</evidence>
<sequence>MSVRARMLTLLKRFSADERGVYAISFVMLAGFLLGMASLGLDGARFVSERARLSDAMEQAALALTAEDNGEGAARNYSLAKDYFRAYMRREIDVFTPKVVVKRGSSANNDNLSYVEYRVSGQTLQESWFSSSLFPGFDKEVIVGDNGAARKYRSNIDVIFVTDFSGSMNSAFDGSTKLNELKRIVLQLSEELFSHKINNKVGFIPFNWGGKEGGYCDLPFVTNAPYPHDIFKFNLVYDLEAIVNIPATVAAIPRRVNDIRIPMDHVEGEGVCLKTSHSWKVPLTSSMSTIRQIQGMTADGATLVSSGVLLGVPYLAAGTASRKVMVIVSDGTDAPEDVMLTPNLINAGMCDKIRRVISTEQSVGKIAFIGIKYQPTVDWKRCVGEKNFYLPQNIKQLEDDLRRAVFEEVGHNILKD</sequence>
<name>A0A6N3ESI6_9ENTR</name>